<dbReference type="Proteomes" id="UP001418222">
    <property type="component" value="Unassembled WGS sequence"/>
</dbReference>
<dbReference type="EMBL" id="JBBWWQ010000006">
    <property type="protein sequence ID" value="KAK8945099.1"/>
    <property type="molecule type" value="Genomic_DNA"/>
</dbReference>
<name>A0AAP0G995_9ASPA</name>
<gene>
    <name evidence="1" type="ORF">KSP39_PZI008117</name>
</gene>
<evidence type="ECO:0000313" key="2">
    <source>
        <dbReference type="Proteomes" id="UP001418222"/>
    </source>
</evidence>
<dbReference type="AlphaFoldDB" id="A0AAP0G995"/>
<sequence>MKISLEPLRAGCGGGICMSNSPPPSSSSQCPHLSAVTAASLVQFTPNHKFLCCCFSWNHPSSPLLLLFSFYNLSGLLCGSHLLSYRAAFSSSRCGPSDLPAPCCFPLWRVACRVICLCQLNLVACPVPCFSSRRVCTV</sequence>
<comment type="caution">
    <text evidence="1">The sequence shown here is derived from an EMBL/GenBank/DDBJ whole genome shotgun (WGS) entry which is preliminary data.</text>
</comment>
<reference evidence="1 2" key="1">
    <citation type="journal article" date="2022" name="Nat. Plants">
        <title>Genomes of leafy and leafless Platanthera orchids illuminate the evolution of mycoheterotrophy.</title>
        <authorList>
            <person name="Li M.H."/>
            <person name="Liu K.W."/>
            <person name="Li Z."/>
            <person name="Lu H.C."/>
            <person name="Ye Q.L."/>
            <person name="Zhang D."/>
            <person name="Wang J.Y."/>
            <person name="Li Y.F."/>
            <person name="Zhong Z.M."/>
            <person name="Liu X."/>
            <person name="Yu X."/>
            <person name="Liu D.K."/>
            <person name="Tu X.D."/>
            <person name="Liu B."/>
            <person name="Hao Y."/>
            <person name="Liao X.Y."/>
            <person name="Jiang Y.T."/>
            <person name="Sun W.H."/>
            <person name="Chen J."/>
            <person name="Chen Y.Q."/>
            <person name="Ai Y."/>
            <person name="Zhai J.W."/>
            <person name="Wu S.S."/>
            <person name="Zhou Z."/>
            <person name="Hsiao Y.Y."/>
            <person name="Wu W.L."/>
            <person name="Chen Y.Y."/>
            <person name="Lin Y.F."/>
            <person name="Hsu J.L."/>
            <person name="Li C.Y."/>
            <person name="Wang Z.W."/>
            <person name="Zhao X."/>
            <person name="Zhong W.Y."/>
            <person name="Ma X.K."/>
            <person name="Ma L."/>
            <person name="Huang J."/>
            <person name="Chen G.Z."/>
            <person name="Huang M.Z."/>
            <person name="Huang L."/>
            <person name="Peng D.H."/>
            <person name="Luo Y.B."/>
            <person name="Zou S.Q."/>
            <person name="Chen S.P."/>
            <person name="Lan S."/>
            <person name="Tsai W.C."/>
            <person name="Van de Peer Y."/>
            <person name="Liu Z.J."/>
        </authorList>
    </citation>
    <scope>NUCLEOTIDE SEQUENCE [LARGE SCALE GENOMIC DNA]</scope>
    <source>
        <strain evidence="1">Lor287</strain>
    </source>
</reference>
<keyword evidence="2" id="KW-1185">Reference proteome</keyword>
<proteinExistence type="predicted"/>
<organism evidence="1 2">
    <name type="scientific">Platanthera zijinensis</name>
    <dbReference type="NCBI Taxonomy" id="2320716"/>
    <lineage>
        <taxon>Eukaryota</taxon>
        <taxon>Viridiplantae</taxon>
        <taxon>Streptophyta</taxon>
        <taxon>Embryophyta</taxon>
        <taxon>Tracheophyta</taxon>
        <taxon>Spermatophyta</taxon>
        <taxon>Magnoliopsida</taxon>
        <taxon>Liliopsida</taxon>
        <taxon>Asparagales</taxon>
        <taxon>Orchidaceae</taxon>
        <taxon>Orchidoideae</taxon>
        <taxon>Orchideae</taxon>
        <taxon>Orchidinae</taxon>
        <taxon>Platanthera</taxon>
    </lineage>
</organism>
<protein>
    <submittedName>
        <fullName evidence="1">Uncharacterized protein</fullName>
    </submittedName>
</protein>
<evidence type="ECO:0000313" key="1">
    <source>
        <dbReference type="EMBL" id="KAK8945099.1"/>
    </source>
</evidence>
<accession>A0AAP0G995</accession>